<reference evidence="7 8" key="2">
    <citation type="journal article" date="2011" name="ISME J.">
        <title>RNA-seq reveals cooperative metabolic interactions between two termite-gut spirochete species in co-culture.</title>
        <authorList>
            <person name="Rosenthal A.Z."/>
            <person name="Matson E.G."/>
            <person name="Eldar A."/>
            <person name="Leadbetter J.R."/>
        </authorList>
    </citation>
    <scope>NUCLEOTIDE SEQUENCE [LARGE SCALE GENOMIC DNA]</scope>
    <source>
        <strain evidence="8">ATCC BAA-887 / DSM 12427 / ZAS-2</strain>
    </source>
</reference>
<keyword evidence="3 5" id="KW-0067">ATP-binding</keyword>
<dbReference type="HAMAP" id="MF_00376">
    <property type="entry name" value="Dephospho_CoA_kinase"/>
    <property type="match status" value="1"/>
</dbReference>
<keyword evidence="8" id="KW-1185">Reference proteome</keyword>
<keyword evidence="5 7" id="KW-0418">Kinase</keyword>
<gene>
    <name evidence="5 7" type="primary">coaE</name>
    <name evidence="7" type="ordered locus">TREPR_3137</name>
</gene>
<dbReference type="PANTHER" id="PTHR10695:SF46">
    <property type="entry name" value="BIFUNCTIONAL COENZYME A SYNTHASE-RELATED"/>
    <property type="match status" value="1"/>
</dbReference>
<dbReference type="InterPro" id="IPR027417">
    <property type="entry name" value="P-loop_NTPase"/>
</dbReference>
<evidence type="ECO:0000256" key="1">
    <source>
        <dbReference type="ARBA" id="ARBA00009018"/>
    </source>
</evidence>
<name>F5YLU2_TREPZ</name>
<dbReference type="EMBL" id="CP001843">
    <property type="protein sequence ID" value="AEF84394.1"/>
    <property type="molecule type" value="Genomic_DNA"/>
</dbReference>
<evidence type="ECO:0000256" key="6">
    <source>
        <dbReference type="NCBIfam" id="TIGR00152"/>
    </source>
</evidence>
<evidence type="ECO:0000256" key="5">
    <source>
        <dbReference type="HAMAP-Rule" id="MF_00376"/>
    </source>
</evidence>
<dbReference type="PANTHER" id="PTHR10695">
    <property type="entry name" value="DEPHOSPHO-COA KINASE-RELATED"/>
    <property type="match status" value="1"/>
</dbReference>
<dbReference type="GO" id="GO:0004140">
    <property type="term" value="F:dephospho-CoA kinase activity"/>
    <property type="evidence" value="ECO:0007669"/>
    <property type="project" value="UniProtKB-UniRule"/>
</dbReference>
<dbReference type="UniPathway" id="UPA00241">
    <property type="reaction ID" value="UER00356"/>
</dbReference>
<keyword evidence="4 5" id="KW-0173">Coenzyme A biosynthesis</keyword>
<dbReference type="RefSeq" id="WP_015707126.1">
    <property type="nucleotide sequence ID" value="NC_015578.1"/>
</dbReference>
<dbReference type="NCBIfam" id="TIGR00152">
    <property type="entry name" value="dephospho-CoA kinase"/>
    <property type="match status" value="1"/>
</dbReference>
<dbReference type="KEGG" id="tpi:TREPR_3137"/>
<dbReference type="eggNOG" id="COG0237">
    <property type="taxonomic scope" value="Bacteria"/>
</dbReference>
<comment type="pathway">
    <text evidence="5">Cofactor biosynthesis; coenzyme A biosynthesis; CoA from (R)-pantothenate: step 5/5.</text>
</comment>
<accession>F5YLU2</accession>
<dbReference type="HOGENOM" id="CLU_057180_2_2_12"/>
<dbReference type="SUPFAM" id="SSF52540">
    <property type="entry name" value="P-loop containing nucleoside triphosphate hydrolases"/>
    <property type="match status" value="1"/>
</dbReference>
<dbReference type="GO" id="GO:0005524">
    <property type="term" value="F:ATP binding"/>
    <property type="evidence" value="ECO:0007669"/>
    <property type="project" value="UniProtKB-UniRule"/>
</dbReference>
<comment type="similarity">
    <text evidence="1 5">Belongs to the CoaE family.</text>
</comment>
<keyword evidence="5" id="KW-0963">Cytoplasm</keyword>
<dbReference type="PROSITE" id="PS51219">
    <property type="entry name" value="DPCK"/>
    <property type="match status" value="1"/>
</dbReference>
<dbReference type="Gene3D" id="3.40.50.300">
    <property type="entry name" value="P-loop containing nucleotide triphosphate hydrolases"/>
    <property type="match status" value="1"/>
</dbReference>
<dbReference type="Proteomes" id="UP000009223">
    <property type="component" value="Chromosome"/>
</dbReference>
<evidence type="ECO:0000256" key="2">
    <source>
        <dbReference type="ARBA" id="ARBA00022741"/>
    </source>
</evidence>
<evidence type="ECO:0000256" key="3">
    <source>
        <dbReference type="ARBA" id="ARBA00022840"/>
    </source>
</evidence>
<dbReference type="EC" id="2.7.1.24" evidence="5 6"/>
<evidence type="ECO:0000256" key="4">
    <source>
        <dbReference type="ARBA" id="ARBA00022993"/>
    </source>
</evidence>
<evidence type="ECO:0000313" key="8">
    <source>
        <dbReference type="Proteomes" id="UP000009223"/>
    </source>
</evidence>
<sequence>MQTVEHSTNQKKIIGLTGPYCAGKNFIGRLLEERGLPVLDVDKLGHQAIEAGKAAILERFGVDILDEAGAIDRRLLGQKVFGSPAELAALEGIVHPLANRMTDEWIAEQGDRPCVINAALLHRSSVFKRLDCIFLVQAPFLVRLLRARKRDGLPLGQVLRRFKSQKDFTSQYLEKKVDIYIIENPGYFGFCAPLDRRRIETRLNEILSREGTA</sequence>
<dbReference type="CDD" id="cd02022">
    <property type="entry name" value="DPCK"/>
    <property type="match status" value="1"/>
</dbReference>
<dbReference type="STRING" id="545694.TREPR_3137"/>
<protein>
    <recommendedName>
        <fullName evidence="5 6">Dephospho-CoA kinase</fullName>
        <ecNumber evidence="5 6">2.7.1.24</ecNumber>
    </recommendedName>
    <alternativeName>
        <fullName evidence="5">Dephosphocoenzyme A kinase</fullName>
    </alternativeName>
</protein>
<feature type="binding site" evidence="5">
    <location>
        <begin position="21"/>
        <end position="26"/>
    </location>
    <ligand>
        <name>ATP</name>
        <dbReference type="ChEBI" id="CHEBI:30616"/>
    </ligand>
</feature>
<reference evidence="8" key="1">
    <citation type="submission" date="2009-12" db="EMBL/GenBank/DDBJ databases">
        <title>Complete sequence of Treponema primitia strain ZAS-2.</title>
        <authorList>
            <person name="Tetu S.G."/>
            <person name="Matson E."/>
            <person name="Ren Q."/>
            <person name="Seshadri R."/>
            <person name="Elbourne L."/>
            <person name="Hassan K.A."/>
            <person name="Durkin A."/>
            <person name="Radune D."/>
            <person name="Mohamoud Y."/>
            <person name="Shay R."/>
            <person name="Jin S."/>
            <person name="Zhang X."/>
            <person name="Lucey K."/>
            <person name="Ballor N.R."/>
            <person name="Ottesen E."/>
            <person name="Rosenthal R."/>
            <person name="Allen A."/>
            <person name="Leadbetter J.R."/>
            <person name="Paulsen I.T."/>
        </authorList>
    </citation>
    <scope>NUCLEOTIDE SEQUENCE [LARGE SCALE GENOMIC DNA]</scope>
    <source>
        <strain evidence="8">ATCC BAA-887 / DSM 12427 / ZAS-2</strain>
    </source>
</reference>
<evidence type="ECO:0000313" key="7">
    <source>
        <dbReference type="EMBL" id="AEF84394.1"/>
    </source>
</evidence>
<comment type="function">
    <text evidence="5">Catalyzes the phosphorylation of the 3'-hydroxyl group of dephosphocoenzyme A to form coenzyme A.</text>
</comment>
<comment type="subcellular location">
    <subcellularLocation>
        <location evidence="5">Cytoplasm</location>
    </subcellularLocation>
</comment>
<keyword evidence="2 5" id="KW-0547">Nucleotide-binding</keyword>
<comment type="catalytic activity">
    <reaction evidence="5">
        <text>3'-dephospho-CoA + ATP = ADP + CoA + H(+)</text>
        <dbReference type="Rhea" id="RHEA:18245"/>
        <dbReference type="ChEBI" id="CHEBI:15378"/>
        <dbReference type="ChEBI" id="CHEBI:30616"/>
        <dbReference type="ChEBI" id="CHEBI:57287"/>
        <dbReference type="ChEBI" id="CHEBI:57328"/>
        <dbReference type="ChEBI" id="CHEBI:456216"/>
        <dbReference type="EC" id="2.7.1.24"/>
    </reaction>
</comment>
<proteinExistence type="inferred from homology"/>
<dbReference type="GO" id="GO:0005737">
    <property type="term" value="C:cytoplasm"/>
    <property type="evidence" value="ECO:0007669"/>
    <property type="project" value="UniProtKB-SubCell"/>
</dbReference>
<dbReference type="AlphaFoldDB" id="F5YLU2"/>
<dbReference type="InterPro" id="IPR001977">
    <property type="entry name" value="Depp_CoAkinase"/>
</dbReference>
<keyword evidence="5 7" id="KW-0808">Transferase</keyword>
<dbReference type="GO" id="GO:0015937">
    <property type="term" value="P:coenzyme A biosynthetic process"/>
    <property type="evidence" value="ECO:0007669"/>
    <property type="project" value="UniProtKB-UniRule"/>
</dbReference>
<dbReference type="Pfam" id="PF01121">
    <property type="entry name" value="CoaE"/>
    <property type="match status" value="1"/>
</dbReference>
<organism evidence="7 8">
    <name type="scientific">Treponema primitia (strain ATCC BAA-887 / DSM 12427 / ZAS-2)</name>
    <dbReference type="NCBI Taxonomy" id="545694"/>
    <lineage>
        <taxon>Bacteria</taxon>
        <taxon>Pseudomonadati</taxon>
        <taxon>Spirochaetota</taxon>
        <taxon>Spirochaetia</taxon>
        <taxon>Spirochaetales</taxon>
        <taxon>Treponemataceae</taxon>
        <taxon>Treponema</taxon>
    </lineage>
</organism>